<name>A0AAV2GJW1_9ROSI</name>
<proteinExistence type="predicted"/>
<accession>A0AAV2GJW1</accession>
<evidence type="ECO:0000313" key="3">
    <source>
        <dbReference type="Proteomes" id="UP001497516"/>
    </source>
</evidence>
<feature type="compositionally biased region" description="Polar residues" evidence="1">
    <location>
        <begin position="69"/>
        <end position="79"/>
    </location>
</feature>
<keyword evidence="3" id="KW-1185">Reference proteome</keyword>
<organism evidence="2 3">
    <name type="scientific">Linum trigynum</name>
    <dbReference type="NCBI Taxonomy" id="586398"/>
    <lineage>
        <taxon>Eukaryota</taxon>
        <taxon>Viridiplantae</taxon>
        <taxon>Streptophyta</taxon>
        <taxon>Embryophyta</taxon>
        <taxon>Tracheophyta</taxon>
        <taxon>Spermatophyta</taxon>
        <taxon>Magnoliopsida</taxon>
        <taxon>eudicotyledons</taxon>
        <taxon>Gunneridae</taxon>
        <taxon>Pentapetalae</taxon>
        <taxon>rosids</taxon>
        <taxon>fabids</taxon>
        <taxon>Malpighiales</taxon>
        <taxon>Linaceae</taxon>
        <taxon>Linum</taxon>
    </lineage>
</organism>
<dbReference type="AlphaFoldDB" id="A0AAV2GJW1"/>
<evidence type="ECO:0000256" key="1">
    <source>
        <dbReference type="SAM" id="MobiDB-lite"/>
    </source>
</evidence>
<sequence length="120" mass="13489">MDSRLVGFSGSMNGVTFQEQTLFSDLTHYANIVTNSNFTQPSPLTSTEGHTKLRYEINIVSKDTRRHNFQSQNPQSTKEGLSGGDEGEKESMGWDWPIGSLWVSICCYCRCVVMLLLSRC</sequence>
<evidence type="ECO:0000313" key="2">
    <source>
        <dbReference type="EMBL" id="CAL1411051.1"/>
    </source>
</evidence>
<dbReference type="EMBL" id="OZ034822">
    <property type="protein sequence ID" value="CAL1411051.1"/>
    <property type="molecule type" value="Genomic_DNA"/>
</dbReference>
<feature type="region of interest" description="Disordered" evidence="1">
    <location>
        <begin position="65"/>
        <end position="88"/>
    </location>
</feature>
<reference evidence="2 3" key="1">
    <citation type="submission" date="2024-04" db="EMBL/GenBank/DDBJ databases">
        <authorList>
            <person name="Fracassetti M."/>
        </authorList>
    </citation>
    <scope>NUCLEOTIDE SEQUENCE [LARGE SCALE GENOMIC DNA]</scope>
</reference>
<gene>
    <name evidence="2" type="ORF">LTRI10_LOCUS50428</name>
</gene>
<protein>
    <submittedName>
        <fullName evidence="2">Uncharacterized protein</fullName>
    </submittedName>
</protein>
<dbReference type="Proteomes" id="UP001497516">
    <property type="component" value="Chromosome 9"/>
</dbReference>